<dbReference type="AlphaFoldDB" id="A0A0D0D5J7"/>
<accession>A0A0D0D5J7</accession>
<feature type="non-terminal residue" evidence="1">
    <location>
        <position position="1"/>
    </location>
</feature>
<dbReference type="HOGENOM" id="CLU_164915_0_0_1"/>
<evidence type="ECO:0000313" key="2">
    <source>
        <dbReference type="Proteomes" id="UP000054538"/>
    </source>
</evidence>
<protein>
    <submittedName>
        <fullName evidence="1">Unplaced genomic scaffold scaffold_511, whole genome shotgun sequence</fullName>
    </submittedName>
</protein>
<name>A0A0D0D5J7_9AGAM</name>
<organism evidence="1 2">
    <name type="scientific">Paxillus rubicundulus Ve08.2h10</name>
    <dbReference type="NCBI Taxonomy" id="930991"/>
    <lineage>
        <taxon>Eukaryota</taxon>
        <taxon>Fungi</taxon>
        <taxon>Dikarya</taxon>
        <taxon>Basidiomycota</taxon>
        <taxon>Agaricomycotina</taxon>
        <taxon>Agaricomycetes</taxon>
        <taxon>Agaricomycetidae</taxon>
        <taxon>Boletales</taxon>
        <taxon>Paxilineae</taxon>
        <taxon>Paxillaceae</taxon>
        <taxon>Paxillus</taxon>
    </lineage>
</organism>
<gene>
    <name evidence="1" type="ORF">PAXRUDRAFT_148429</name>
</gene>
<keyword evidence="2" id="KW-1185">Reference proteome</keyword>
<proteinExistence type="predicted"/>
<dbReference type="Proteomes" id="UP000054538">
    <property type="component" value="Unassembled WGS sequence"/>
</dbReference>
<reference evidence="2" key="2">
    <citation type="submission" date="2015-01" db="EMBL/GenBank/DDBJ databases">
        <title>Evolutionary Origins and Diversification of the Mycorrhizal Mutualists.</title>
        <authorList>
            <consortium name="DOE Joint Genome Institute"/>
            <consortium name="Mycorrhizal Genomics Consortium"/>
            <person name="Kohler A."/>
            <person name="Kuo A."/>
            <person name="Nagy L.G."/>
            <person name="Floudas D."/>
            <person name="Copeland A."/>
            <person name="Barry K.W."/>
            <person name="Cichocki N."/>
            <person name="Veneault-Fourrey C."/>
            <person name="LaButti K."/>
            <person name="Lindquist E.A."/>
            <person name="Lipzen A."/>
            <person name="Lundell T."/>
            <person name="Morin E."/>
            <person name="Murat C."/>
            <person name="Riley R."/>
            <person name="Ohm R."/>
            <person name="Sun H."/>
            <person name="Tunlid A."/>
            <person name="Henrissat B."/>
            <person name="Grigoriev I.V."/>
            <person name="Hibbett D.S."/>
            <person name="Martin F."/>
        </authorList>
    </citation>
    <scope>NUCLEOTIDE SEQUENCE [LARGE SCALE GENOMIC DNA]</scope>
    <source>
        <strain evidence="2">Ve08.2h10</strain>
    </source>
</reference>
<dbReference type="InParanoid" id="A0A0D0D5J7"/>
<reference evidence="1 2" key="1">
    <citation type="submission" date="2014-04" db="EMBL/GenBank/DDBJ databases">
        <authorList>
            <consortium name="DOE Joint Genome Institute"/>
            <person name="Kuo A."/>
            <person name="Kohler A."/>
            <person name="Jargeat P."/>
            <person name="Nagy L.G."/>
            <person name="Floudas D."/>
            <person name="Copeland A."/>
            <person name="Barry K.W."/>
            <person name="Cichocki N."/>
            <person name="Veneault-Fourrey C."/>
            <person name="LaButti K."/>
            <person name="Lindquist E.A."/>
            <person name="Lipzen A."/>
            <person name="Lundell T."/>
            <person name="Morin E."/>
            <person name="Murat C."/>
            <person name="Sun H."/>
            <person name="Tunlid A."/>
            <person name="Henrissat B."/>
            <person name="Grigoriev I.V."/>
            <person name="Hibbett D.S."/>
            <person name="Martin F."/>
            <person name="Nordberg H.P."/>
            <person name="Cantor M.N."/>
            <person name="Hua S.X."/>
        </authorList>
    </citation>
    <scope>NUCLEOTIDE SEQUENCE [LARGE SCALE GENOMIC DNA]</scope>
    <source>
        <strain evidence="1 2">Ve08.2h10</strain>
    </source>
</reference>
<evidence type="ECO:0000313" key="1">
    <source>
        <dbReference type="EMBL" id="KIK91922.1"/>
    </source>
</evidence>
<dbReference type="EMBL" id="KN825333">
    <property type="protein sequence ID" value="KIK91922.1"/>
    <property type="molecule type" value="Genomic_DNA"/>
</dbReference>
<sequence length="88" mass="9515">DAKRKTTTFRPNLLDVPSMSTTRFLGSAFGCCGVAHWMHRIGLGRSTGLPTTSRSKTVVGTINGMKRPLSRTIGLEVCLIKSGHLNQS</sequence>
<dbReference type="OrthoDB" id="10368111at2759"/>